<dbReference type="RefSeq" id="WP_173200160.1">
    <property type="nucleotide sequence ID" value="NZ_JABFCX010000003.1"/>
</dbReference>
<dbReference type="Gene3D" id="3.30.460.10">
    <property type="entry name" value="Beta Polymerase, domain 2"/>
    <property type="match status" value="1"/>
</dbReference>
<evidence type="ECO:0000259" key="1">
    <source>
        <dbReference type="Pfam" id="PF01909"/>
    </source>
</evidence>
<dbReference type="InterPro" id="IPR043519">
    <property type="entry name" value="NT_sf"/>
</dbReference>
<proteinExistence type="predicted"/>
<sequence length="317" mass="35802">MSLSPKAEAVFGAAEALSDKGIADMRAKALEVLGEDKSVIVGVNGSYARREVTSGSDVDLFFLYTDENEQKATELQNQYREALTAAKYEMPALGGVFSKPLSALKMRERIGGLEDRNIDITRRMLMLLEGEWIFNKKAFEEARCELLKQYIPPTLREEQICLFLLNDIIRYWRTICVDFEFKTQKDGKAKEIRLIKLRFSRMLLFLAGVLAVGETYEKPVNEKIAVLTELFALPPVERIQSIAGDRSIAALEMYAGFLDALNDEATRTQLSQKLTDGDESRAFTELRQRAHDFRDALLELLKSHFSDGNPTIAALML</sequence>
<dbReference type="InterPro" id="IPR002934">
    <property type="entry name" value="Polymerase_NTP_transf_dom"/>
</dbReference>
<gene>
    <name evidence="2" type="ORF">HK107_12195</name>
</gene>
<dbReference type="SUPFAM" id="SSF81301">
    <property type="entry name" value="Nucleotidyltransferase"/>
    <property type="match status" value="1"/>
</dbReference>
<keyword evidence="3" id="KW-1185">Reference proteome</keyword>
<accession>A0A7Y3RN05</accession>
<dbReference type="Proteomes" id="UP000536835">
    <property type="component" value="Unassembled WGS sequence"/>
</dbReference>
<evidence type="ECO:0000313" key="2">
    <source>
        <dbReference type="EMBL" id="NNU17083.1"/>
    </source>
</evidence>
<name>A0A7Y3RN05_9PROT</name>
<organism evidence="2 3">
    <name type="scientific">Parvularcula mediterranea</name>
    <dbReference type="NCBI Taxonomy" id="2732508"/>
    <lineage>
        <taxon>Bacteria</taxon>
        <taxon>Pseudomonadati</taxon>
        <taxon>Pseudomonadota</taxon>
        <taxon>Alphaproteobacteria</taxon>
        <taxon>Parvularculales</taxon>
        <taxon>Parvularculaceae</taxon>
        <taxon>Parvularcula</taxon>
    </lineage>
</organism>
<feature type="domain" description="Polymerase nucleotidyl transferase" evidence="1">
    <location>
        <begin position="38"/>
        <end position="75"/>
    </location>
</feature>
<dbReference type="Pfam" id="PF01909">
    <property type="entry name" value="NTP_transf_2"/>
    <property type="match status" value="1"/>
</dbReference>
<reference evidence="2 3" key="1">
    <citation type="submission" date="2020-05" db="EMBL/GenBank/DDBJ databases">
        <title>Parvularcula mediterraneae sp. nov., isolated from polypropylene straw from shallow seawater of the seashore of Laganas in Zakynthos island, Greece.</title>
        <authorList>
            <person name="Szabo I."/>
            <person name="Al-Omari J."/>
            <person name="Rado J."/>
            <person name="Szerdahelyi G.S."/>
        </authorList>
    </citation>
    <scope>NUCLEOTIDE SEQUENCE [LARGE SCALE GENOMIC DNA]</scope>
    <source>
        <strain evidence="2 3">ZS-1/3</strain>
    </source>
</reference>
<dbReference type="EMBL" id="JABFCX010000003">
    <property type="protein sequence ID" value="NNU17083.1"/>
    <property type="molecule type" value="Genomic_DNA"/>
</dbReference>
<evidence type="ECO:0000313" key="3">
    <source>
        <dbReference type="Proteomes" id="UP000536835"/>
    </source>
</evidence>
<dbReference type="GO" id="GO:0016779">
    <property type="term" value="F:nucleotidyltransferase activity"/>
    <property type="evidence" value="ECO:0007669"/>
    <property type="project" value="InterPro"/>
</dbReference>
<comment type="caution">
    <text evidence="2">The sequence shown here is derived from an EMBL/GenBank/DDBJ whole genome shotgun (WGS) entry which is preliminary data.</text>
</comment>
<protein>
    <recommendedName>
        <fullName evidence="1">Polymerase nucleotidyl transferase domain-containing protein</fullName>
    </recommendedName>
</protein>
<dbReference type="AlphaFoldDB" id="A0A7Y3RN05"/>